<dbReference type="EnsemblPlants" id="evm.model.05.703">
    <property type="protein sequence ID" value="cds.evm.model.05.703"/>
    <property type="gene ID" value="evm.TU.05.703"/>
</dbReference>
<keyword evidence="3" id="KW-1185">Reference proteome</keyword>
<dbReference type="InterPro" id="IPR000477">
    <property type="entry name" value="RT_dom"/>
</dbReference>
<sequence>MVFLDKYSLAQGRKDCSSLGSNGFSAGEDRFFSKIDRVLANQSWLDAYQTAEVLYLNEGTFDHSPGLLTIHPSMDSRKKPLRYFRMSQSHKDFVSKLKGIWEIQYSGTMMYQLLCRLKEMKKREELNYQSFLQQKAQINWIKAGDDNTAIFHASIKGRRRKNRILSIEETDCTRVHEPGKIISAFLDYYTDLLGSSMQNRKNVIASVMDMGPTFTAQQVEFLSTHFTCEEVKQAVLDIPGIKAPSLDGFASFFFQDNLEIVGPVVCDVVLSFLETWKILKETNSAVLTLVPKVKCPNTVKDFRPIACCNVIYKDLLRHYGRKANKPSCMIKLDLQKAFDTIEWGFIEENLVAFKFPNQFTQLVMKCIKTPKFSLMFNGALHGFFASQRGLRKGDPMSPLLFVLGMEYMSRIMKKIGKKTGFKYHDKCEKMKLNHLSFDDDVLLFCLKTIAV</sequence>
<accession>A0A803PRH6</accession>
<organism evidence="2 3">
    <name type="scientific">Cannabis sativa</name>
    <name type="common">Hemp</name>
    <name type="synonym">Marijuana</name>
    <dbReference type="NCBI Taxonomy" id="3483"/>
    <lineage>
        <taxon>Eukaryota</taxon>
        <taxon>Viridiplantae</taxon>
        <taxon>Streptophyta</taxon>
        <taxon>Embryophyta</taxon>
        <taxon>Tracheophyta</taxon>
        <taxon>Spermatophyta</taxon>
        <taxon>Magnoliopsida</taxon>
        <taxon>eudicotyledons</taxon>
        <taxon>Gunneridae</taxon>
        <taxon>Pentapetalae</taxon>
        <taxon>rosids</taxon>
        <taxon>fabids</taxon>
        <taxon>Rosales</taxon>
        <taxon>Cannabaceae</taxon>
        <taxon>Cannabis</taxon>
    </lineage>
</organism>
<dbReference type="Gramene" id="evm.model.05.703">
    <property type="protein sequence ID" value="cds.evm.model.05.703"/>
    <property type="gene ID" value="evm.TU.05.703"/>
</dbReference>
<proteinExistence type="predicted"/>
<dbReference type="PANTHER" id="PTHR46890">
    <property type="entry name" value="NON-LTR RETROLELEMENT REVERSE TRANSCRIPTASE-LIKE PROTEIN-RELATED"/>
    <property type="match status" value="1"/>
</dbReference>
<evidence type="ECO:0000259" key="1">
    <source>
        <dbReference type="Pfam" id="PF00078"/>
    </source>
</evidence>
<dbReference type="PANTHER" id="PTHR46890:SF48">
    <property type="entry name" value="RNA-DIRECTED DNA POLYMERASE"/>
    <property type="match status" value="1"/>
</dbReference>
<protein>
    <recommendedName>
        <fullName evidence="1">Reverse transcriptase domain-containing protein</fullName>
    </recommendedName>
</protein>
<dbReference type="InterPro" id="IPR052343">
    <property type="entry name" value="Retrotransposon-Effector_Assoc"/>
</dbReference>
<evidence type="ECO:0000313" key="3">
    <source>
        <dbReference type="Proteomes" id="UP000596661"/>
    </source>
</evidence>
<dbReference type="Pfam" id="PF00078">
    <property type="entry name" value="RVT_1"/>
    <property type="match status" value="1"/>
</dbReference>
<feature type="domain" description="Reverse transcriptase" evidence="1">
    <location>
        <begin position="280"/>
        <end position="445"/>
    </location>
</feature>
<dbReference type="AlphaFoldDB" id="A0A803PRH6"/>
<dbReference type="Proteomes" id="UP000596661">
    <property type="component" value="Chromosome 5"/>
</dbReference>
<reference evidence="2" key="2">
    <citation type="submission" date="2021-03" db="UniProtKB">
        <authorList>
            <consortium name="EnsemblPlants"/>
        </authorList>
    </citation>
    <scope>IDENTIFICATION</scope>
</reference>
<evidence type="ECO:0000313" key="2">
    <source>
        <dbReference type="EnsemblPlants" id="cds.evm.model.05.703"/>
    </source>
</evidence>
<dbReference type="EMBL" id="UZAU01000440">
    <property type="status" value="NOT_ANNOTATED_CDS"/>
    <property type="molecule type" value="Genomic_DNA"/>
</dbReference>
<reference evidence="2" key="1">
    <citation type="submission" date="2018-11" db="EMBL/GenBank/DDBJ databases">
        <authorList>
            <person name="Grassa J C."/>
        </authorList>
    </citation>
    <scope>NUCLEOTIDE SEQUENCE [LARGE SCALE GENOMIC DNA]</scope>
</reference>
<name>A0A803PRH6_CANSA</name>